<keyword evidence="4" id="KW-1185">Reference proteome</keyword>
<accession>A0ABD3RB56</accession>
<dbReference type="Proteomes" id="UP001530377">
    <property type="component" value="Unassembled WGS sequence"/>
</dbReference>
<dbReference type="Gene3D" id="2.170.150.20">
    <property type="entry name" value="Peptide methionine sulfoxide reductase"/>
    <property type="match status" value="1"/>
</dbReference>
<dbReference type="AlphaFoldDB" id="A0ABD3RB56"/>
<name>A0ABD3RB56_9STRA</name>
<dbReference type="InterPro" id="IPR011057">
    <property type="entry name" value="Mss4-like_sf"/>
</dbReference>
<organism evidence="3 4">
    <name type="scientific">Cyclostephanos tholiformis</name>
    <dbReference type="NCBI Taxonomy" id="382380"/>
    <lineage>
        <taxon>Eukaryota</taxon>
        <taxon>Sar</taxon>
        <taxon>Stramenopiles</taxon>
        <taxon>Ochrophyta</taxon>
        <taxon>Bacillariophyta</taxon>
        <taxon>Coscinodiscophyceae</taxon>
        <taxon>Thalassiosirophycidae</taxon>
        <taxon>Stephanodiscales</taxon>
        <taxon>Stephanodiscaceae</taxon>
        <taxon>Cyclostephanos</taxon>
    </lineage>
</organism>
<proteinExistence type="predicted"/>
<reference evidence="3 4" key="1">
    <citation type="submission" date="2024-10" db="EMBL/GenBank/DDBJ databases">
        <title>Updated reference genomes for cyclostephanoid diatoms.</title>
        <authorList>
            <person name="Roberts W.R."/>
            <person name="Alverson A.J."/>
        </authorList>
    </citation>
    <scope>NUCLEOTIDE SEQUENCE [LARGE SCALE GENOMIC DNA]</scope>
    <source>
        <strain evidence="3 4">AJA228-03</strain>
    </source>
</reference>
<comment type="caution">
    <text evidence="3">The sequence shown here is derived from an EMBL/GenBank/DDBJ whole genome shotgun (WGS) entry which is preliminary data.</text>
</comment>
<dbReference type="EMBL" id="JALLPB020000350">
    <property type="protein sequence ID" value="KAL3810152.1"/>
    <property type="molecule type" value="Genomic_DNA"/>
</dbReference>
<feature type="chain" id="PRO_5044781604" evidence="2">
    <location>
        <begin position="20"/>
        <end position="331"/>
    </location>
</feature>
<evidence type="ECO:0000313" key="4">
    <source>
        <dbReference type="Proteomes" id="UP001530377"/>
    </source>
</evidence>
<dbReference type="SUPFAM" id="SSF51316">
    <property type="entry name" value="Mss4-like"/>
    <property type="match status" value="1"/>
</dbReference>
<feature type="compositionally biased region" description="Low complexity" evidence="1">
    <location>
        <begin position="49"/>
        <end position="74"/>
    </location>
</feature>
<feature type="signal peptide" evidence="2">
    <location>
        <begin position="1"/>
        <end position="19"/>
    </location>
</feature>
<evidence type="ECO:0000313" key="3">
    <source>
        <dbReference type="EMBL" id="KAL3810152.1"/>
    </source>
</evidence>
<evidence type="ECO:0000256" key="1">
    <source>
        <dbReference type="SAM" id="MobiDB-lite"/>
    </source>
</evidence>
<sequence>MDPSMFLLTVILALRSGMALSFSGPSLRATTTSGGTRPVVACGSGGGYRSRSGRWNAPSSYRSTHSSSGTSPTSKQQRGGHVYVIPPLPPLFSSSSSSSPSPPNGDDTTASSHPPRATNNDAPLLRRRRAFLSKFASTTLLPMMLSTTTTTTTIFARPTSAYARGYPINEGGPIVYGSDDIMSPKEHGTTSMPVQEKLRFGVSRSLADKICCFNRHFAEMGGYFEGNTSFEMDVREIVARTGGPVTFYDSVTGRPLFKAPIDRSVDDFIAESKVHGWPSFRDSEVIWDNVRVLKSSGETVSTTGTHLGHNLPDGKGNRYCINLVSVAGNPV</sequence>
<protein>
    <submittedName>
        <fullName evidence="3">Uncharacterized protein</fullName>
    </submittedName>
</protein>
<feature type="compositionally biased region" description="Polar residues" evidence="1">
    <location>
        <begin position="106"/>
        <end position="121"/>
    </location>
</feature>
<feature type="region of interest" description="Disordered" evidence="1">
    <location>
        <begin position="27"/>
        <end position="125"/>
    </location>
</feature>
<keyword evidence="2" id="KW-0732">Signal</keyword>
<gene>
    <name evidence="3" type="ORF">ACHAXA_005301</name>
</gene>
<evidence type="ECO:0000256" key="2">
    <source>
        <dbReference type="SAM" id="SignalP"/>
    </source>
</evidence>